<protein>
    <recommendedName>
        <fullName evidence="1">Far11/STRP C-terminal domain-containing protein</fullName>
    </recommendedName>
</protein>
<dbReference type="STRING" id="10228.B3RUQ1"/>
<reference evidence="2 3" key="1">
    <citation type="journal article" date="2008" name="Nature">
        <title>The Trichoplax genome and the nature of placozoans.</title>
        <authorList>
            <person name="Srivastava M."/>
            <person name="Begovic E."/>
            <person name="Chapman J."/>
            <person name="Putnam N.H."/>
            <person name="Hellsten U."/>
            <person name="Kawashima T."/>
            <person name="Kuo A."/>
            <person name="Mitros T."/>
            <person name="Salamov A."/>
            <person name="Carpenter M.L."/>
            <person name="Signorovitch A.Y."/>
            <person name="Moreno M.A."/>
            <person name="Kamm K."/>
            <person name="Grimwood J."/>
            <person name="Schmutz J."/>
            <person name="Shapiro H."/>
            <person name="Grigoriev I.V."/>
            <person name="Buss L.W."/>
            <person name="Schierwater B."/>
            <person name="Dellaporta S.L."/>
            <person name="Rokhsar D.S."/>
        </authorList>
    </citation>
    <scope>NUCLEOTIDE SEQUENCE [LARGE SCALE GENOMIC DNA]</scope>
    <source>
        <strain evidence="2 3">Grell-BS-1999</strain>
    </source>
</reference>
<dbReference type="InParanoid" id="B3RUQ1"/>
<dbReference type="PANTHER" id="PTHR13239:SF4">
    <property type="entry name" value="AT25231P"/>
    <property type="match status" value="1"/>
</dbReference>
<accession>B3RUQ1</accession>
<dbReference type="eggNOG" id="KOG3680">
    <property type="taxonomic scope" value="Eukaryota"/>
</dbReference>
<proteinExistence type="predicted"/>
<evidence type="ECO:0000313" key="2">
    <source>
        <dbReference type="EMBL" id="EDV25365.1"/>
    </source>
</evidence>
<sequence>IRQNDINNFLEKARLKFLGYKLEGDNSTDAGLPTSIIEGLKVLKSYLYVSHGEWQIKNEKKLTQDAIQNIFKDEIADNPTEILYQAILPKIQQYMIALLKILLVASPTTKSKTESFNILVEVLPKANASTMRQTLKVAVDAERHKEIIVEAISAILLLLLKHFKVNHILQFEHMAQNLVFANCIPLILKHLNQNLVNYLILFSGTENLEFPACVLNKFNILSHDDKENPTYSWRGIFSCINLTRILQKLTKWRPSRIMMLVVFKSAPILKRALKLKEETLQLYLLKLIKPQTRYLGRNWRKSNMKIVSMIYQRVRHHLNDDWAYGVDQDSQPWDYQVEESDLRAQIERFNNRRYSDLKSEVLPDCLPYDNNWISVLSKEIQFADAFIKNYEEWLENEVHQRNLNWDSLCTH</sequence>
<dbReference type="CTD" id="6752611"/>
<feature type="non-terminal residue" evidence="2">
    <location>
        <position position="1"/>
    </location>
</feature>
<dbReference type="GeneID" id="6752611"/>
<dbReference type="InterPro" id="IPR040185">
    <property type="entry name" value="Far11/STRP"/>
</dbReference>
<dbReference type="OrthoDB" id="18234at2759"/>
<dbReference type="PhylomeDB" id="B3RUQ1"/>
<dbReference type="HOGENOM" id="CLU_034502_0_0_1"/>
<dbReference type="OMA" id="HITVESH"/>
<name>B3RUQ1_TRIAD</name>
<evidence type="ECO:0000259" key="1">
    <source>
        <dbReference type="SMART" id="SM01293"/>
    </source>
</evidence>
<dbReference type="Pfam" id="PF11882">
    <property type="entry name" value="DUF3402"/>
    <property type="match status" value="2"/>
</dbReference>
<dbReference type="PANTHER" id="PTHR13239">
    <property type="entry name" value="PROTEIN REQUIRED FOR HYPHAL ANASTOMOSIS HAM-2"/>
    <property type="match status" value="1"/>
</dbReference>
<evidence type="ECO:0000313" key="3">
    <source>
        <dbReference type="Proteomes" id="UP000009022"/>
    </source>
</evidence>
<dbReference type="AlphaFoldDB" id="B3RUQ1"/>
<dbReference type="RefSeq" id="XP_002111398.1">
    <property type="nucleotide sequence ID" value="XM_002111362.1"/>
</dbReference>
<dbReference type="InterPro" id="IPR021819">
    <property type="entry name" value="Far11/STRP_C"/>
</dbReference>
<feature type="domain" description="Far11/STRP C-terminal" evidence="1">
    <location>
        <begin position="33"/>
        <end position="390"/>
    </location>
</feature>
<dbReference type="KEGG" id="tad:TRIADDRAFT_23499"/>
<keyword evidence="3" id="KW-1185">Reference proteome</keyword>
<organism evidence="2 3">
    <name type="scientific">Trichoplax adhaerens</name>
    <name type="common">Trichoplax reptans</name>
    <dbReference type="NCBI Taxonomy" id="10228"/>
    <lineage>
        <taxon>Eukaryota</taxon>
        <taxon>Metazoa</taxon>
        <taxon>Placozoa</taxon>
        <taxon>Uniplacotomia</taxon>
        <taxon>Trichoplacea</taxon>
        <taxon>Trichoplacidae</taxon>
        <taxon>Trichoplax</taxon>
    </lineage>
</organism>
<dbReference type="SMART" id="SM01293">
    <property type="entry name" value="DUF3402"/>
    <property type="match status" value="1"/>
</dbReference>
<dbReference type="Proteomes" id="UP000009022">
    <property type="component" value="Unassembled WGS sequence"/>
</dbReference>
<dbReference type="EMBL" id="DS985244">
    <property type="protein sequence ID" value="EDV25365.1"/>
    <property type="molecule type" value="Genomic_DNA"/>
</dbReference>
<gene>
    <name evidence="2" type="ORF">TRIADDRAFT_23499</name>
</gene>